<organism evidence="1 2">
    <name type="scientific">Elysia crispata</name>
    <name type="common">lettuce slug</name>
    <dbReference type="NCBI Taxonomy" id="231223"/>
    <lineage>
        <taxon>Eukaryota</taxon>
        <taxon>Metazoa</taxon>
        <taxon>Spiralia</taxon>
        <taxon>Lophotrochozoa</taxon>
        <taxon>Mollusca</taxon>
        <taxon>Gastropoda</taxon>
        <taxon>Heterobranchia</taxon>
        <taxon>Euthyneura</taxon>
        <taxon>Panpulmonata</taxon>
        <taxon>Sacoglossa</taxon>
        <taxon>Placobranchoidea</taxon>
        <taxon>Plakobranchidae</taxon>
        <taxon>Elysia</taxon>
    </lineage>
</organism>
<name>A0AAE0YHE0_9GAST</name>
<reference evidence="1" key="1">
    <citation type="journal article" date="2023" name="G3 (Bethesda)">
        <title>A reference genome for the long-term kleptoplast-retaining sea slug Elysia crispata morphotype clarki.</title>
        <authorList>
            <person name="Eastman K.E."/>
            <person name="Pendleton A.L."/>
            <person name="Shaikh M.A."/>
            <person name="Suttiyut T."/>
            <person name="Ogas R."/>
            <person name="Tomko P."/>
            <person name="Gavelis G."/>
            <person name="Widhalm J.R."/>
            <person name="Wisecaver J.H."/>
        </authorList>
    </citation>
    <scope>NUCLEOTIDE SEQUENCE</scope>
    <source>
        <strain evidence="1">ECLA1</strain>
    </source>
</reference>
<evidence type="ECO:0000313" key="1">
    <source>
        <dbReference type="EMBL" id="KAK3745951.1"/>
    </source>
</evidence>
<comment type="caution">
    <text evidence="1">The sequence shown here is derived from an EMBL/GenBank/DDBJ whole genome shotgun (WGS) entry which is preliminary data.</text>
</comment>
<dbReference type="AlphaFoldDB" id="A0AAE0YHE0"/>
<dbReference type="Proteomes" id="UP001283361">
    <property type="component" value="Unassembled WGS sequence"/>
</dbReference>
<proteinExistence type="predicted"/>
<dbReference type="EMBL" id="JAWDGP010006183">
    <property type="protein sequence ID" value="KAK3745951.1"/>
    <property type="molecule type" value="Genomic_DNA"/>
</dbReference>
<protein>
    <submittedName>
        <fullName evidence="1">Uncharacterized protein</fullName>
    </submittedName>
</protein>
<keyword evidence="2" id="KW-1185">Reference proteome</keyword>
<accession>A0AAE0YHE0</accession>
<gene>
    <name evidence="1" type="ORF">RRG08_057751</name>
</gene>
<sequence length="70" mass="7980">MKKKIVGRTNHRDQLGRPAKPPLLRCYVWLGRVHSMKSPTEPSALRLPNISTRLQISRWLSCEGALDLVC</sequence>
<evidence type="ECO:0000313" key="2">
    <source>
        <dbReference type="Proteomes" id="UP001283361"/>
    </source>
</evidence>